<dbReference type="Gene3D" id="3.40.50.150">
    <property type="entry name" value="Vaccinia Virus protein VP39"/>
    <property type="match status" value="1"/>
</dbReference>
<sequence length="261" mass="28499">MARVIPLLVLICVAAISAWAWFRSAEPVVLPPEPTPPPPAASAPAPAAVEVPYVTGPATPDGIGKFFYGREIAKVMGHPAIGWLERTEREQEEAPSKAIAAIELAPDAVIADIGAGSGYYSFRMSEKVPRGKVVALDIQPEMLDFLRKKAAELKISNVEPHLGAIDDVKLPAASLDAALMVDAYHEFSHPQEMLASLHRALKPGGRIFLLEFRGEDPKVPIKPLHKMTEAQARLELEGAGFRFEGNLRPLPWQHLMVFERP</sequence>
<dbReference type="Proteomes" id="UP001320876">
    <property type="component" value="Unassembled WGS sequence"/>
</dbReference>
<keyword evidence="2" id="KW-0808">Transferase</keyword>
<gene>
    <name evidence="2" type="ORF">OKA05_01130</name>
</gene>
<dbReference type="EMBL" id="JAPDDT010000001">
    <property type="protein sequence ID" value="MCW1921135.1"/>
    <property type="molecule type" value="Genomic_DNA"/>
</dbReference>
<reference evidence="2 3" key="1">
    <citation type="submission" date="2022-10" db="EMBL/GenBank/DDBJ databases">
        <title>Luteolibacter arcticus strain CCTCC AB 2014275, whole genome shotgun sequencing project.</title>
        <authorList>
            <person name="Zhao G."/>
            <person name="Shen L."/>
        </authorList>
    </citation>
    <scope>NUCLEOTIDE SEQUENCE [LARGE SCALE GENOMIC DNA]</scope>
    <source>
        <strain evidence="2 3">CCTCC AB 2014275</strain>
    </source>
</reference>
<comment type="caution">
    <text evidence="2">The sequence shown here is derived from an EMBL/GenBank/DDBJ whole genome shotgun (WGS) entry which is preliminary data.</text>
</comment>
<dbReference type="PANTHER" id="PTHR43591:SF24">
    <property type="entry name" value="2-METHOXY-6-POLYPRENYL-1,4-BENZOQUINOL METHYLASE, MITOCHONDRIAL"/>
    <property type="match status" value="1"/>
</dbReference>
<evidence type="ECO:0000313" key="3">
    <source>
        <dbReference type="Proteomes" id="UP001320876"/>
    </source>
</evidence>
<evidence type="ECO:0000313" key="2">
    <source>
        <dbReference type="EMBL" id="MCW1921135.1"/>
    </source>
</evidence>
<dbReference type="InterPro" id="IPR029063">
    <property type="entry name" value="SAM-dependent_MTases_sf"/>
</dbReference>
<evidence type="ECO:0000259" key="1">
    <source>
        <dbReference type="Pfam" id="PF13649"/>
    </source>
</evidence>
<dbReference type="Pfam" id="PF13649">
    <property type="entry name" value="Methyltransf_25"/>
    <property type="match status" value="1"/>
</dbReference>
<accession>A0ABT3GBY5</accession>
<dbReference type="RefSeq" id="WP_264485244.1">
    <property type="nucleotide sequence ID" value="NZ_JAPDDT010000001.1"/>
</dbReference>
<dbReference type="CDD" id="cd02440">
    <property type="entry name" value="AdoMet_MTases"/>
    <property type="match status" value="1"/>
</dbReference>
<dbReference type="PANTHER" id="PTHR43591">
    <property type="entry name" value="METHYLTRANSFERASE"/>
    <property type="match status" value="1"/>
</dbReference>
<name>A0ABT3GBY5_9BACT</name>
<dbReference type="GO" id="GO:0032259">
    <property type="term" value="P:methylation"/>
    <property type="evidence" value="ECO:0007669"/>
    <property type="project" value="UniProtKB-KW"/>
</dbReference>
<dbReference type="GO" id="GO:0008168">
    <property type="term" value="F:methyltransferase activity"/>
    <property type="evidence" value="ECO:0007669"/>
    <property type="project" value="UniProtKB-KW"/>
</dbReference>
<proteinExistence type="predicted"/>
<feature type="domain" description="Methyltransferase" evidence="1">
    <location>
        <begin position="110"/>
        <end position="205"/>
    </location>
</feature>
<keyword evidence="3" id="KW-1185">Reference proteome</keyword>
<dbReference type="SUPFAM" id="SSF53335">
    <property type="entry name" value="S-adenosyl-L-methionine-dependent methyltransferases"/>
    <property type="match status" value="1"/>
</dbReference>
<keyword evidence="2" id="KW-0489">Methyltransferase</keyword>
<organism evidence="2 3">
    <name type="scientific">Luteolibacter arcticus</name>
    <dbReference type="NCBI Taxonomy" id="1581411"/>
    <lineage>
        <taxon>Bacteria</taxon>
        <taxon>Pseudomonadati</taxon>
        <taxon>Verrucomicrobiota</taxon>
        <taxon>Verrucomicrobiia</taxon>
        <taxon>Verrucomicrobiales</taxon>
        <taxon>Verrucomicrobiaceae</taxon>
        <taxon>Luteolibacter</taxon>
    </lineage>
</organism>
<protein>
    <submittedName>
        <fullName evidence="2">Class I SAM-dependent methyltransferase</fullName>
    </submittedName>
</protein>
<dbReference type="InterPro" id="IPR041698">
    <property type="entry name" value="Methyltransf_25"/>
</dbReference>